<evidence type="ECO:0000313" key="6">
    <source>
        <dbReference type="Proteomes" id="UP001630303"/>
    </source>
</evidence>
<comment type="caution">
    <text evidence="5">The sequence shown here is derived from an EMBL/GenBank/DDBJ whole genome shotgun (WGS) entry which is preliminary data.</text>
</comment>
<dbReference type="SUPFAM" id="SSF46785">
    <property type="entry name" value="Winged helix' DNA-binding domain"/>
    <property type="match status" value="1"/>
</dbReference>
<dbReference type="InterPro" id="IPR036390">
    <property type="entry name" value="WH_DNA-bd_sf"/>
</dbReference>
<evidence type="ECO:0000256" key="1">
    <source>
        <dbReference type="ARBA" id="ARBA00023015"/>
    </source>
</evidence>
<dbReference type="PANTHER" id="PTHR44846:SF1">
    <property type="entry name" value="MANNOSYL-D-GLYCERATE TRANSPORT_METABOLISM SYSTEM REPRESSOR MNGR-RELATED"/>
    <property type="match status" value="1"/>
</dbReference>
<dbReference type="Gene3D" id="1.10.10.10">
    <property type="entry name" value="Winged helix-like DNA-binding domain superfamily/Winged helix DNA-binding domain"/>
    <property type="match status" value="1"/>
</dbReference>
<dbReference type="RefSeq" id="WP_275438134.1">
    <property type="nucleotide sequence ID" value="NZ_JAROCE010000002.1"/>
</dbReference>
<dbReference type="InterPro" id="IPR011663">
    <property type="entry name" value="UTRA"/>
</dbReference>
<protein>
    <submittedName>
        <fullName evidence="5">GntR family transcriptional regulator</fullName>
    </submittedName>
</protein>
<accession>A0ABW9GIY4</accession>
<dbReference type="PANTHER" id="PTHR44846">
    <property type="entry name" value="MANNOSYL-D-GLYCERATE TRANSPORT/METABOLISM SYSTEM REPRESSOR MNGR-RELATED"/>
    <property type="match status" value="1"/>
</dbReference>
<dbReference type="InterPro" id="IPR000524">
    <property type="entry name" value="Tscrpt_reg_HTH_GntR"/>
</dbReference>
<keyword evidence="2" id="KW-0238">DNA-binding</keyword>
<gene>
    <name evidence="5" type="ORF">P5G46_09925</name>
</gene>
<proteinExistence type="predicted"/>
<evidence type="ECO:0000256" key="2">
    <source>
        <dbReference type="ARBA" id="ARBA00023125"/>
    </source>
</evidence>
<organism evidence="5 6">
    <name type="scientific">Microbacterium mcarthurae</name>
    <dbReference type="NCBI Taxonomy" id="3035918"/>
    <lineage>
        <taxon>Bacteria</taxon>
        <taxon>Bacillati</taxon>
        <taxon>Actinomycetota</taxon>
        <taxon>Actinomycetes</taxon>
        <taxon>Micrococcales</taxon>
        <taxon>Microbacteriaceae</taxon>
        <taxon>Microbacterium</taxon>
    </lineage>
</organism>
<dbReference type="Pfam" id="PF00392">
    <property type="entry name" value="GntR"/>
    <property type="match status" value="1"/>
</dbReference>
<dbReference type="SMART" id="SM00345">
    <property type="entry name" value="HTH_GNTR"/>
    <property type="match status" value="1"/>
</dbReference>
<dbReference type="EMBL" id="JAROCE010000002">
    <property type="protein sequence ID" value="MFM2720822.1"/>
    <property type="molecule type" value="Genomic_DNA"/>
</dbReference>
<keyword evidence="6" id="KW-1185">Reference proteome</keyword>
<feature type="domain" description="HTH gntR-type" evidence="4">
    <location>
        <begin position="1"/>
        <end position="67"/>
    </location>
</feature>
<dbReference type="InterPro" id="IPR028978">
    <property type="entry name" value="Chorismate_lyase_/UTRA_dom_sf"/>
</dbReference>
<dbReference type="Pfam" id="PF07702">
    <property type="entry name" value="UTRA"/>
    <property type="match status" value="1"/>
</dbReference>
<evidence type="ECO:0000256" key="3">
    <source>
        <dbReference type="ARBA" id="ARBA00023163"/>
    </source>
</evidence>
<reference evidence="5 6" key="1">
    <citation type="submission" date="2023-03" db="EMBL/GenBank/DDBJ databases">
        <title>MT1 and MT2 Draft Genomes of Novel Species.</title>
        <authorList>
            <person name="Venkateswaran K."/>
        </authorList>
    </citation>
    <scope>NUCLEOTIDE SEQUENCE [LARGE SCALE GENOMIC DNA]</scope>
    <source>
        <strain evidence="5 6">IF8SW-P5</strain>
    </source>
</reference>
<dbReference type="Proteomes" id="UP001630303">
    <property type="component" value="Unassembled WGS sequence"/>
</dbReference>
<keyword evidence="1" id="KW-0805">Transcription regulation</keyword>
<evidence type="ECO:0000313" key="5">
    <source>
        <dbReference type="EMBL" id="MFM2720822.1"/>
    </source>
</evidence>
<dbReference type="SMART" id="SM00866">
    <property type="entry name" value="UTRA"/>
    <property type="match status" value="1"/>
</dbReference>
<dbReference type="InterPro" id="IPR036388">
    <property type="entry name" value="WH-like_DNA-bd_sf"/>
</dbReference>
<dbReference type="PRINTS" id="PR00035">
    <property type="entry name" value="HTHGNTR"/>
</dbReference>
<dbReference type="SUPFAM" id="SSF64288">
    <property type="entry name" value="Chorismate lyase-like"/>
    <property type="match status" value="1"/>
</dbReference>
<sequence length="242" mass="26655">MRKTDQDGVIDRILALWSDAGQTLPSEPRLAELTGASRASVREALVRLEERGYVHRTQGTRTSPNRRLPQAGRRIDEQFDHSLSIRSAGYEPRLELAASGVRVLEAGNPSRFDDLPDGTRVFRTVKVWSVDGAPYALAEDLIPLDRDVELDPQRPVFELAEEANGIRVAWETMWVDAVALDAERAALLAAAPGAPVVEMTYCGYGTGDGVGYWSREVQVSAPPGLRNALIRRVRHDRGVSEA</sequence>
<dbReference type="PROSITE" id="PS50949">
    <property type="entry name" value="HTH_GNTR"/>
    <property type="match status" value="1"/>
</dbReference>
<evidence type="ECO:0000259" key="4">
    <source>
        <dbReference type="PROSITE" id="PS50949"/>
    </source>
</evidence>
<keyword evidence="3" id="KW-0804">Transcription</keyword>
<dbReference type="Gene3D" id="3.40.1410.10">
    <property type="entry name" value="Chorismate lyase-like"/>
    <property type="match status" value="1"/>
</dbReference>
<name>A0ABW9GIY4_9MICO</name>
<dbReference type="InterPro" id="IPR050679">
    <property type="entry name" value="Bact_HTH_transcr_reg"/>
</dbReference>